<keyword evidence="1" id="KW-0472">Membrane</keyword>
<dbReference type="PANTHER" id="PTHR36507:SF1">
    <property type="entry name" value="BLL1555 PROTEIN"/>
    <property type="match status" value="1"/>
</dbReference>
<dbReference type="Proteomes" id="UP000034932">
    <property type="component" value="Unassembled WGS sequence"/>
</dbReference>
<dbReference type="Gene3D" id="2.60.40.420">
    <property type="entry name" value="Cupredoxins - blue copper proteins"/>
    <property type="match status" value="1"/>
</dbReference>
<dbReference type="InterPro" id="IPR008972">
    <property type="entry name" value="Cupredoxin"/>
</dbReference>
<feature type="domain" description="EfeO-type cupredoxin-like" evidence="2">
    <location>
        <begin position="73"/>
        <end position="164"/>
    </location>
</feature>
<sequence>MEENAEEKKETRSSYRKRPAWQWILIYLIVAVVIYGLIYYFVLGKKTNIPYSTTNEIVPGEQINGSSPPSSEETMESEVSVTLTSKGFSPQTITIKAATIVTWTNQSGTAASVNSAVHPTHQVYPPLNLGEFENGGSLSLVFDTPGTYKYHNHLNPSQVGTVIVE</sequence>
<evidence type="ECO:0000313" key="4">
    <source>
        <dbReference type="Proteomes" id="UP000034932"/>
    </source>
</evidence>
<comment type="caution">
    <text evidence="3">The sequence shown here is derived from an EMBL/GenBank/DDBJ whole genome shotgun (WGS) entry which is preliminary data.</text>
</comment>
<dbReference type="Pfam" id="PF13473">
    <property type="entry name" value="Cupredoxin_1"/>
    <property type="match status" value="1"/>
</dbReference>
<organism evidence="3 4">
    <name type="scientific">Candidatus Woesebacteria bacterium GW2011_GWB1_39_10b</name>
    <dbReference type="NCBI Taxonomy" id="1618573"/>
    <lineage>
        <taxon>Bacteria</taxon>
        <taxon>Candidatus Woeseibacteriota</taxon>
    </lineage>
</organism>
<keyword evidence="1" id="KW-0812">Transmembrane</keyword>
<evidence type="ECO:0000256" key="1">
    <source>
        <dbReference type="SAM" id="Phobius"/>
    </source>
</evidence>
<dbReference type="InterPro" id="IPR052721">
    <property type="entry name" value="ET_Amicyanin"/>
</dbReference>
<name>A0A0G0P6P5_9BACT</name>
<dbReference type="InterPro" id="IPR028096">
    <property type="entry name" value="EfeO_Cupredoxin"/>
</dbReference>
<gene>
    <name evidence="3" type="ORF">UT19_C0007G0043</name>
</gene>
<evidence type="ECO:0000313" key="3">
    <source>
        <dbReference type="EMBL" id="KKQ93799.1"/>
    </source>
</evidence>
<dbReference type="STRING" id="1618573.UT19_C0007G0043"/>
<dbReference type="PANTHER" id="PTHR36507">
    <property type="entry name" value="BLL1555 PROTEIN"/>
    <property type="match status" value="1"/>
</dbReference>
<accession>A0A0G0P6P5</accession>
<reference evidence="3 4" key="1">
    <citation type="journal article" date="2015" name="Nature">
        <title>rRNA introns, odd ribosomes, and small enigmatic genomes across a large radiation of phyla.</title>
        <authorList>
            <person name="Brown C.T."/>
            <person name="Hug L.A."/>
            <person name="Thomas B.C."/>
            <person name="Sharon I."/>
            <person name="Castelle C.J."/>
            <person name="Singh A."/>
            <person name="Wilkins M.J."/>
            <person name="Williams K.H."/>
            <person name="Banfield J.F."/>
        </authorList>
    </citation>
    <scope>NUCLEOTIDE SEQUENCE [LARGE SCALE GENOMIC DNA]</scope>
</reference>
<keyword evidence="1" id="KW-1133">Transmembrane helix</keyword>
<protein>
    <recommendedName>
        <fullName evidence="2">EfeO-type cupredoxin-like domain-containing protein</fullName>
    </recommendedName>
</protein>
<feature type="transmembrane region" description="Helical" evidence="1">
    <location>
        <begin position="20"/>
        <end position="42"/>
    </location>
</feature>
<evidence type="ECO:0000259" key="2">
    <source>
        <dbReference type="Pfam" id="PF13473"/>
    </source>
</evidence>
<dbReference type="AlphaFoldDB" id="A0A0G0P6P5"/>
<dbReference type="EMBL" id="LBVW01000007">
    <property type="protein sequence ID" value="KKQ93799.1"/>
    <property type="molecule type" value="Genomic_DNA"/>
</dbReference>
<proteinExistence type="predicted"/>
<dbReference type="SUPFAM" id="SSF49503">
    <property type="entry name" value="Cupredoxins"/>
    <property type="match status" value="1"/>
</dbReference>